<dbReference type="Proteomes" id="UP001054945">
    <property type="component" value="Unassembled WGS sequence"/>
</dbReference>
<organism evidence="1 2">
    <name type="scientific">Caerostris extrusa</name>
    <name type="common">Bark spider</name>
    <name type="synonym">Caerostris bankana</name>
    <dbReference type="NCBI Taxonomy" id="172846"/>
    <lineage>
        <taxon>Eukaryota</taxon>
        <taxon>Metazoa</taxon>
        <taxon>Ecdysozoa</taxon>
        <taxon>Arthropoda</taxon>
        <taxon>Chelicerata</taxon>
        <taxon>Arachnida</taxon>
        <taxon>Araneae</taxon>
        <taxon>Araneomorphae</taxon>
        <taxon>Entelegynae</taxon>
        <taxon>Araneoidea</taxon>
        <taxon>Araneidae</taxon>
        <taxon>Caerostris</taxon>
    </lineage>
</organism>
<name>A0AAV4XTT1_CAEEX</name>
<keyword evidence="2" id="KW-1185">Reference proteome</keyword>
<reference evidence="1 2" key="1">
    <citation type="submission" date="2021-06" db="EMBL/GenBank/DDBJ databases">
        <title>Caerostris extrusa draft genome.</title>
        <authorList>
            <person name="Kono N."/>
            <person name="Arakawa K."/>
        </authorList>
    </citation>
    <scope>NUCLEOTIDE SEQUENCE [LARGE SCALE GENOMIC DNA]</scope>
</reference>
<dbReference type="EMBL" id="BPLR01018243">
    <property type="protein sequence ID" value="GIY98008.1"/>
    <property type="molecule type" value="Genomic_DNA"/>
</dbReference>
<sequence>MDATKIEIHDRYFSCYEDHRYHRVFDRKVRLLTSKGRMPFWWAWIRRCCELESGDYPFTNLEIGDIPVTILRRLPVQPLNQENTQLPTFQN</sequence>
<accession>A0AAV4XTT1</accession>
<proteinExistence type="predicted"/>
<gene>
    <name evidence="1" type="ORF">CEXT_165151</name>
</gene>
<protein>
    <submittedName>
        <fullName evidence="1">Uncharacterized protein</fullName>
    </submittedName>
</protein>
<evidence type="ECO:0000313" key="2">
    <source>
        <dbReference type="Proteomes" id="UP001054945"/>
    </source>
</evidence>
<dbReference type="AlphaFoldDB" id="A0AAV4XTT1"/>
<evidence type="ECO:0000313" key="1">
    <source>
        <dbReference type="EMBL" id="GIY98008.1"/>
    </source>
</evidence>
<comment type="caution">
    <text evidence="1">The sequence shown here is derived from an EMBL/GenBank/DDBJ whole genome shotgun (WGS) entry which is preliminary data.</text>
</comment>